<keyword evidence="2" id="KW-1185">Reference proteome</keyword>
<reference evidence="2" key="1">
    <citation type="submission" date="2017-05" db="EMBL/GenBank/DDBJ databases">
        <title>ST32 complete genome sequence.</title>
        <authorList>
            <person name="Liu X."/>
            <person name="Liu H."/>
        </authorList>
    </citation>
    <scope>NUCLEOTIDE SEQUENCE [LARGE SCALE GENOMIC DNA]</scope>
</reference>
<proteinExistence type="predicted"/>
<evidence type="ECO:0000313" key="1">
    <source>
        <dbReference type="EMBL" id="ASD53993.1"/>
    </source>
</evidence>
<protein>
    <submittedName>
        <fullName evidence="1">Uncharacterized protein</fullName>
    </submittedName>
</protein>
<dbReference type="Proteomes" id="UP000222133">
    <property type="component" value="Segment"/>
</dbReference>
<accession>A0A218MAI1</accession>
<gene>
    <name evidence="1" type="ORF">ST32_0060</name>
</gene>
<sequence length="120" mass="13864">MINQRRAFNRYTTTRMYLEVYQEGYYDDKNNWVGDSYAPKKPIRCTPIPYGDRDSGVSGQSLKATEVGERQPAFMQVHSRTEMPMKSILTIYGLRYKVISVSDYKAAGFFEVIAAKELEK</sequence>
<name>A0A218MAI1_9CAUD</name>
<organism evidence="1 2">
    <name type="scientific">Escherichia phage ST32</name>
    <dbReference type="NCBI Taxonomy" id="2005048"/>
    <lineage>
        <taxon>Viruses</taxon>
        <taxon>Duplodnaviria</taxon>
        <taxon>Heunggongvirae</taxon>
        <taxon>Uroviricota</taxon>
        <taxon>Caudoviricetes</taxon>
        <taxon>Chaseviridae</taxon>
        <taxon>Cleopatravirinae</taxon>
        <taxon>Carltongylesvirus</taxon>
        <taxon>Carltongylesvirus ST32</taxon>
    </lineage>
</organism>
<evidence type="ECO:0000313" key="2">
    <source>
        <dbReference type="Proteomes" id="UP000222133"/>
    </source>
</evidence>
<dbReference type="EMBL" id="MF044458">
    <property type="protein sequence ID" value="ASD53993.1"/>
    <property type="molecule type" value="Genomic_DNA"/>
</dbReference>